<dbReference type="NCBIfam" id="TIGR00622">
    <property type="entry name" value="ssl1"/>
    <property type="match status" value="1"/>
</dbReference>
<dbReference type="GO" id="GO:0006357">
    <property type="term" value="P:regulation of transcription by RNA polymerase II"/>
    <property type="evidence" value="ECO:0007669"/>
    <property type="project" value="TreeGrafter"/>
</dbReference>
<dbReference type="GO" id="GO:0005675">
    <property type="term" value="C:transcription factor TFIIH holo complex"/>
    <property type="evidence" value="ECO:0007669"/>
    <property type="project" value="TreeGrafter"/>
</dbReference>
<keyword evidence="3" id="KW-0863">Zinc-finger</keyword>
<keyword evidence="1" id="KW-0479">Metal-binding</keyword>
<dbReference type="Pfam" id="PF04056">
    <property type="entry name" value="Ssl1"/>
    <property type="match status" value="1"/>
</dbReference>
<dbReference type="InterPro" id="IPR046349">
    <property type="entry name" value="C1-like_sf"/>
</dbReference>
<dbReference type="PANTHER" id="PTHR12695">
    <property type="entry name" value="GENERAL TRANSCRIPTION FACTOR IIH SUBUNIT 2"/>
    <property type="match status" value="1"/>
</dbReference>
<dbReference type="GO" id="GO:0008270">
    <property type="term" value="F:zinc ion binding"/>
    <property type="evidence" value="ECO:0007669"/>
    <property type="project" value="UniProtKB-KW"/>
</dbReference>
<protein>
    <submittedName>
        <fullName evidence="5">General transcription factor IIH subunit 2</fullName>
    </submittedName>
</protein>
<dbReference type="EMBL" id="CASHTH010004483">
    <property type="protein sequence ID" value="CAI8057953.1"/>
    <property type="molecule type" value="Genomic_DNA"/>
</dbReference>
<gene>
    <name evidence="5" type="ORF">GBAR_LOCUS31542</name>
</gene>
<evidence type="ECO:0000313" key="6">
    <source>
        <dbReference type="Proteomes" id="UP001174909"/>
    </source>
</evidence>
<dbReference type="SUPFAM" id="SSF57889">
    <property type="entry name" value="Cysteine-rich domain"/>
    <property type="match status" value="1"/>
</dbReference>
<dbReference type="Gene3D" id="3.30.40.10">
    <property type="entry name" value="Zinc/RING finger domain, C3HC4 (zinc finger)"/>
    <property type="match status" value="1"/>
</dbReference>
<dbReference type="GO" id="GO:0006289">
    <property type="term" value="P:nucleotide-excision repair"/>
    <property type="evidence" value="ECO:0007669"/>
    <property type="project" value="InterPro"/>
</dbReference>
<name>A0AA35XGH9_GEOBA</name>
<dbReference type="SMART" id="SM01047">
    <property type="entry name" value="C1_4"/>
    <property type="match status" value="1"/>
</dbReference>
<dbReference type="InterPro" id="IPR012170">
    <property type="entry name" value="TFIIH_SSL1/p44"/>
</dbReference>
<evidence type="ECO:0000256" key="1">
    <source>
        <dbReference type="ARBA" id="ARBA00022723"/>
    </source>
</evidence>
<accession>A0AA35XGH9</accession>
<dbReference type="PANTHER" id="PTHR12695:SF2">
    <property type="entry name" value="GENERAL TRANSCRIPTION FACTOR IIH SUBUNIT 2-RELATED"/>
    <property type="match status" value="1"/>
</dbReference>
<comment type="caution">
    <text evidence="5">The sequence shown here is derived from an EMBL/GenBank/DDBJ whole genome shotgun (WGS) entry which is preliminary data.</text>
</comment>
<evidence type="ECO:0000256" key="2">
    <source>
        <dbReference type="ARBA" id="ARBA00022833"/>
    </source>
</evidence>
<evidence type="ECO:0000259" key="4">
    <source>
        <dbReference type="PROSITE" id="PS50157"/>
    </source>
</evidence>
<keyword evidence="2" id="KW-0862">Zinc</keyword>
<dbReference type="AlphaFoldDB" id="A0AA35XGH9"/>
<evidence type="ECO:0000256" key="3">
    <source>
        <dbReference type="PROSITE-ProRule" id="PRU00042"/>
    </source>
</evidence>
<reference evidence="5" key="1">
    <citation type="submission" date="2023-03" db="EMBL/GenBank/DDBJ databases">
        <authorList>
            <person name="Steffen K."/>
            <person name="Cardenas P."/>
        </authorList>
    </citation>
    <scope>NUCLEOTIDE SEQUENCE</scope>
</reference>
<proteinExistence type="predicted"/>
<feature type="domain" description="C2H2-type" evidence="4">
    <location>
        <begin position="125"/>
        <end position="147"/>
    </location>
</feature>
<dbReference type="GO" id="GO:0000439">
    <property type="term" value="C:transcription factor TFIIH core complex"/>
    <property type="evidence" value="ECO:0007669"/>
    <property type="project" value="InterPro"/>
</dbReference>
<organism evidence="5 6">
    <name type="scientific">Geodia barretti</name>
    <name type="common">Barrett's horny sponge</name>
    <dbReference type="NCBI Taxonomy" id="519541"/>
    <lineage>
        <taxon>Eukaryota</taxon>
        <taxon>Metazoa</taxon>
        <taxon>Porifera</taxon>
        <taxon>Demospongiae</taxon>
        <taxon>Heteroscleromorpha</taxon>
        <taxon>Tetractinellida</taxon>
        <taxon>Astrophorina</taxon>
        <taxon>Geodiidae</taxon>
        <taxon>Geodia</taxon>
    </lineage>
</organism>
<dbReference type="InterPro" id="IPR007198">
    <property type="entry name" value="Ssl1-like"/>
</dbReference>
<dbReference type="Pfam" id="PF07975">
    <property type="entry name" value="C1_4"/>
    <property type="match status" value="1"/>
</dbReference>
<dbReference type="Proteomes" id="UP001174909">
    <property type="component" value="Unassembled WGS sequence"/>
</dbReference>
<dbReference type="InterPro" id="IPR013087">
    <property type="entry name" value="Znf_C2H2_type"/>
</dbReference>
<dbReference type="GO" id="GO:0006351">
    <property type="term" value="P:DNA-templated transcription"/>
    <property type="evidence" value="ECO:0007669"/>
    <property type="project" value="InterPro"/>
</dbReference>
<evidence type="ECO:0000313" key="5">
    <source>
        <dbReference type="EMBL" id="CAI8057953.1"/>
    </source>
</evidence>
<dbReference type="PROSITE" id="PS00028">
    <property type="entry name" value="ZINC_FINGER_C2H2_1"/>
    <property type="match status" value="1"/>
</dbReference>
<dbReference type="InterPro" id="IPR004595">
    <property type="entry name" value="TFIIH_C1-like_dom"/>
</dbReference>
<sequence length="153" mass="17212">MNESHFRDLMIQHCRPPPAKVHTEASLIKMGFPTHLLNGPLTPCLCHLEKASLEKITADGYFCPQCNSKYCELPVTCQVCGLTLVKAPHLARSYYHLFPLPAFTETLLERSICVGCQSIVTEKVYSCPKCTQHFCLDCDLYIHETLHNCPGCL</sequence>
<dbReference type="InterPro" id="IPR013083">
    <property type="entry name" value="Znf_RING/FYVE/PHD"/>
</dbReference>
<keyword evidence="6" id="KW-1185">Reference proteome</keyword>
<dbReference type="PROSITE" id="PS50157">
    <property type="entry name" value="ZINC_FINGER_C2H2_2"/>
    <property type="match status" value="1"/>
</dbReference>